<proteinExistence type="predicted"/>
<gene>
    <name evidence="1" type="ORF">Amon02_000304000</name>
</gene>
<comment type="caution">
    <text evidence="1">The sequence shown here is derived from an EMBL/GenBank/DDBJ whole genome shotgun (WGS) entry which is preliminary data.</text>
</comment>
<protein>
    <submittedName>
        <fullName evidence="1">Unnamed protein product</fullName>
    </submittedName>
</protein>
<evidence type="ECO:0000313" key="2">
    <source>
        <dbReference type="Proteomes" id="UP001165064"/>
    </source>
</evidence>
<accession>A0ACB5SZY4</accession>
<evidence type="ECO:0000313" key="1">
    <source>
        <dbReference type="EMBL" id="GME77449.1"/>
    </source>
</evidence>
<keyword evidence="2" id="KW-1185">Reference proteome</keyword>
<dbReference type="Proteomes" id="UP001165064">
    <property type="component" value="Unassembled WGS sequence"/>
</dbReference>
<organism evidence="1 2">
    <name type="scientific">Ambrosiozyma monospora</name>
    <name type="common">Yeast</name>
    <name type="synonym">Endomycopsis monosporus</name>
    <dbReference type="NCBI Taxonomy" id="43982"/>
    <lineage>
        <taxon>Eukaryota</taxon>
        <taxon>Fungi</taxon>
        <taxon>Dikarya</taxon>
        <taxon>Ascomycota</taxon>
        <taxon>Saccharomycotina</taxon>
        <taxon>Pichiomycetes</taxon>
        <taxon>Pichiales</taxon>
        <taxon>Pichiaceae</taxon>
        <taxon>Ambrosiozyma</taxon>
    </lineage>
</organism>
<reference evidence="1" key="1">
    <citation type="submission" date="2023-04" db="EMBL/GenBank/DDBJ databases">
        <title>Ambrosiozyma monospora NBRC 10751.</title>
        <authorList>
            <person name="Ichikawa N."/>
            <person name="Sato H."/>
            <person name="Tonouchi N."/>
        </authorList>
    </citation>
    <scope>NUCLEOTIDE SEQUENCE</scope>
    <source>
        <strain evidence="1">NBRC 10751</strain>
    </source>
</reference>
<sequence length="365" mass="40520">MDGGKDVSAGGVPGAGARDRNSFFQPKDNSMVYGNMFDGSTTANLTANNNLSNNDVDSLALHLMQLNTANTPQPQQQPQQQQPNPRQSFHQSNNNQFAGNSSTNNNQGYLAQQPQQHHHQSSYNKWPSYSSTGNVPYPQDPQSAYVSHTNTPSLISQTSFNQQQQQPQQSQQQQANSQQQQQRGVQSGPSGSTGLGNSATEDLDSMKIKLQLKQSIIDKLEKEVERQNTILKSFTSTSSSSGSNEEANFEVPKNHVDIYNKLAEKLQATEDELSDTKLRLEAVLTAIALNPTQSTTKSGRYDEEEVAHKIITKLQMLTEENDEMAKMLSYGKSKEKDIEIGLLRKQNEELTEKITKLENKVNESK</sequence>
<dbReference type="EMBL" id="BSXS01001853">
    <property type="protein sequence ID" value="GME77449.1"/>
    <property type="molecule type" value="Genomic_DNA"/>
</dbReference>
<name>A0ACB5SZY4_AMBMO</name>